<dbReference type="RefSeq" id="WP_167668118.1">
    <property type="nucleotide sequence ID" value="NZ_FOCL01000010.1"/>
</dbReference>
<keyword evidence="2" id="KW-0812">Transmembrane</keyword>
<evidence type="ECO:0000256" key="2">
    <source>
        <dbReference type="SAM" id="Phobius"/>
    </source>
</evidence>
<evidence type="ECO:0000256" key="1">
    <source>
        <dbReference type="SAM" id="MobiDB-lite"/>
    </source>
</evidence>
<reference evidence="4" key="1">
    <citation type="submission" date="2016-10" db="EMBL/GenBank/DDBJ databases">
        <authorList>
            <person name="Varghese N."/>
            <person name="Submissions S."/>
        </authorList>
    </citation>
    <scope>NUCLEOTIDE SEQUENCE [LARGE SCALE GENOMIC DNA]</scope>
    <source>
        <strain evidence="4">Gh-48</strain>
    </source>
</reference>
<sequence length="57" mass="6288">MSWVLNNKEWIFSGIGVFTLGLLITIFQKSTKSKSIKQSQKSGSNSTNIQIGGDLKK</sequence>
<keyword evidence="2" id="KW-1133">Transmembrane helix</keyword>
<gene>
    <name evidence="3" type="ORF">SAMN05192574_11051</name>
</gene>
<dbReference type="Proteomes" id="UP000198942">
    <property type="component" value="Unassembled WGS sequence"/>
</dbReference>
<protein>
    <submittedName>
        <fullName evidence="3">Uncharacterized protein</fullName>
    </submittedName>
</protein>
<name>A0A1H8R9X0_9SPHI</name>
<organism evidence="3 4">
    <name type="scientific">Mucilaginibacter gossypiicola</name>
    <dbReference type="NCBI Taxonomy" id="551995"/>
    <lineage>
        <taxon>Bacteria</taxon>
        <taxon>Pseudomonadati</taxon>
        <taxon>Bacteroidota</taxon>
        <taxon>Sphingobacteriia</taxon>
        <taxon>Sphingobacteriales</taxon>
        <taxon>Sphingobacteriaceae</taxon>
        <taxon>Mucilaginibacter</taxon>
    </lineage>
</organism>
<dbReference type="STRING" id="551995.SAMN05192574_11051"/>
<evidence type="ECO:0000313" key="4">
    <source>
        <dbReference type="Proteomes" id="UP000198942"/>
    </source>
</evidence>
<feature type="region of interest" description="Disordered" evidence="1">
    <location>
        <begin position="34"/>
        <end position="57"/>
    </location>
</feature>
<proteinExistence type="predicted"/>
<accession>A0A1H8R9X0</accession>
<feature type="transmembrane region" description="Helical" evidence="2">
    <location>
        <begin position="12"/>
        <end position="28"/>
    </location>
</feature>
<feature type="compositionally biased region" description="Low complexity" evidence="1">
    <location>
        <begin position="36"/>
        <end position="46"/>
    </location>
</feature>
<dbReference type="AlphaFoldDB" id="A0A1H8R9X0"/>
<dbReference type="EMBL" id="FOCL01000010">
    <property type="protein sequence ID" value="SEO63201.1"/>
    <property type="molecule type" value="Genomic_DNA"/>
</dbReference>
<keyword evidence="2" id="KW-0472">Membrane</keyword>
<keyword evidence="4" id="KW-1185">Reference proteome</keyword>
<evidence type="ECO:0000313" key="3">
    <source>
        <dbReference type="EMBL" id="SEO63201.1"/>
    </source>
</evidence>